<feature type="transmembrane region" description="Helical" evidence="1">
    <location>
        <begin position="315"/>
        <end position="334"/>
    </location>
</feature>
<feature type="transmembrane region" description="Helical" evidence="1">
    <location>
        <begin position="44"/>
        <end position="67"/>
    </location>
</feature>
<dbReference type="Proteomes" id="UP000325243">
    <property type="component" value="Unassembled WGS sequence"/>
</dbReference>
<keyword evidence="1" id="KW-0472">Membrane</keyword>
<dbReference type="GO" id="GO:0015813">
    <property type="term" value="P:L-glutamate transmembrane transport"/>
    <property type="evidence" value="ECO:0007669"/>
    <property type="project" value="InterPro"/>
</dbReference>
<feature type="transmembrane region" description="Helical" evidence="1">
    <location>
        <begin position="340"/>
        <end position="358"/>
    </location>
</feature>
<keyword evidence="1" id="KW-0812">Transmembrane</keyword>
<dbReference type="GO" id="GO:0016020">
    <property type="term" value="C:membrane"/>
    <property type="evidence" value="ECO:0007669"/>
    <property type="project" value="InterPro"/>
</dbReference>
<comment type="caution">
    <text evidence="2">The sequence shown here is derived from an EMBL/GenBank/DDBJ whole genome shotgun (WGS) entry which is preliminary data.</text>
</comment>
<accession>A0A5S4VGH1</accession>
<feature type="transmembrane region" description="Helical" evidence="1">
    <location>
        <begin position="12"/>
        <end position="32"/>
    </location>
</feature>
<dbReference type="InterPro" id="IPR004445">
    <property type="entry name" value="GltS"/>
</dbReference>
<gene>
    <name evidence="2" type="ORF">FYC51_05435</name>
</gene>
<keyword evidence="3" id="KW-1185">Reference proteome</keyword>
<evidence type="ECO:0000313" key="3">
    <source>
        <dbReference type="Proteomes" id="UP000325243"/>
    </source>
</evidence>
<dbReference type="EMBL" id="VSSB01000001">
    <property type="protein sequence ID" value="TYL53145.1"/>
    <property type="molecule type" value="Genomic_DNA"/>
</dbReference>
<feature type="transmembrane region" description="Helical" evidence="1">
    <location>
        <begin position="245"/>
        <end position="266"/>
    </location>
</feature>
<organism evidence="2 3">
    <name type="scientific">Agromyces mariniharenae</name>
    <dbReference type="NCBI Taxonomy" id="2604423"/>
    <lineage>
        <taxon>Bacteria</taxon>
        <taxon>Bacillati</taxon>
        <taxon>Actinomycetota</taxon>
        <taxon>Actinomycetes</taxon>
        <taxon>Micrococcales</taxon>
        <taxon>Microbacteriaceae</taxon>
        <taxon>Agromyces</taxon>
    </lineage>
</organism>
<feature type="transmembrane region" description="Helical" evidence="1">
    <location>
        <begin position="110"/>
        <end position="133"/>
    </location>
</feature>
<feature type="transmembrane region" description="Helical" evidence="1">
    <location>
        <begin position="278"/>
        <end position="295"/>
    </location>
</feature>
<feature type="transmembrane region" description="Helical" evidence="1">
    <location>
        <begin position="176"/>
        <end position="200"/>
    </location>
</feature>
<feature type="transmembrane region" description="Helical" evidence="1">
    <location>
        <begin position="79"/>
        <end position="98"/>
    </location>
</feature>
<reference evidence="2 3" key="1">
    <citation type="submission" date="2019-08" db="EMBL/GenBank/DDBJ databases">
        <authorList>
            <person name="Hu J."/>
        </authorList>
    </citation>
    <scope>NUCLEOTIDE SEQUENCE [LARGE SCALE GENOMIC DNA]</scope>
    <source>
        <strain evidence="2 3">NEAU-184</strain>
    </source>
</reference>
<protein>
    <submittedName>
        <fullName evidence="2">Sodium:glutamate symporter</fullName>
    </submittedName>
</protein>
<dbReference type="AlphaFoldDB" id="A0A5S4VGH1"/>
<dbReference type="GO" id="GO:0015501">
    <property type="term" value="F:glutamate:sodium symporter activity"/>
    <property type="evidence" value="ECO:0007669"/>
    <property type="project" value="InterPro"/>
</dbReference>
<feature type="transmembrane region" description="Helical" evidence="1">
    <location>
        <begin position="409"/>
        <end position="428"/>
    </location>
</feature>
<dbReference type="PANTHER" id="PTHR36178:SF1">
    <property type="entry name" value="SODIUM_GLUTAMATE SYMPORTER"/>
    <property type="match status" value="1"/>
</dbReference>
<name>A0A5S4VGH1_9MICO</name>
<sequence length="464" mass="48294">MFGGYTDAQWAGIGFVLLGIALMLAVLLRRFVPFLAALYIPASVIAGFLILLLGPQVLGAITGGWSLVPPEAASVMSRLPGLMINIVFAGIMIGKSLPSVRQIWNESAPHVILGSVFSFGQFALGAFAVAFILTPLFGLPDAAGSILELSFAGGHGTIAGMGGILEEAGAPEVVDIGLGLATISMITGVVGGSILVNYAIRSPRIQVARMAPTHGDGPASLQQVRPNTGDQASPGDIGLGAMSRAFGAIAVAIALAIVILEVLRWITNAFGSHIFDAFPLFPFTVIGGFLVQLVLTATKHEYLVQRRNVNDISGLALDVLIAAAIGTMSLQALGSNIPSLAILTLIALAWSVIGMLWLGPRIHRTHWFEHAIADFGQSQGNVATGFVLADMADPARTTNAARAYGYKQLIYEPFLGGGILTAFSVPIILQIGSVAFGVVSLVVTVLLILWGTLRGRRASGAPGG</sequence>
<dbReference type="PANTHER" id="PTHR36178">
    <property type="entry name" value="SLR0625 PROTEIN"/>
    <property type="match status" value="1"/>
</dbReference>
<dbReference type="RefSeq" id="WP_148732615.1">
    <property type="nucleotide sequence ID" value="NZ_VSSB01000001.1"/>
</dbReference>
<proteinExistence type="predicted"/>
<evidence type="ECO:0000313" key="2">
    <source>
        <dbReference type="EMBL" id="TYL53145.1"/>
    </source>
</evidence>
<evidence type="ECO:0000256" key="1">
    <source>
        <dbReference type="SAM" id="Phobius"/>
    </source>
</evidence>
<feature type="transmembrane region" description="Helical" evidence="1">
    <location>
        <begin position="434"/>
        <end position="453"/>
    </location>
</feature>
<keyword evidence="1" id="KW-1133">Transmembrane helix</keyword>